<comment type="caution">
    <text evidence="4">The sequence shown here is derived from an EMBL/GenBank/DDBJ whole genome shotgun (WGS) entry which is preliminary data.</text>
</comment>
<accession>A0A6N7SBN8</accession>
<dbReference type="EMBL" id="WKPI01000044">
    <property type="protein sequence ID" value="MSC34791.1"/>
    <property type="molecule type" value="Genomic_DNA"/>
</dbReference>
<gene>
    <name evidence="5" type="ORF">GKD88_16825</name>
    <name evidence="4" type="ORF">GKE08_16945</name>
</gene>
<dbReference type="Proteomes" id="UP000433575">
    <property type="component" value="Unassembled WGS sequence"/>
</dbReference>
<dbReference type="Pfam" id="PF25137">
    <property type="entry name" value="ADH_Fe_C"/>
    <property type="match status" value="1"/>
</dbReference>
<dbReference type="FunFam" id="3.40.50.1970:FF:000003">
    <property type="entry name" value="Alcohol dehydrogenase, iron-containing"/>
    <property type="match status" value="1"/>
</dbReference>
<evidence type="ECO:0000313" key="4">
    <source>
        <dbReference type="EMBL" id="MSA91020.1"/>
    </source>
</evidence>
<dbReference type="Gene3D" id="1.20.1090.10">
    <property type="entry name" value="Dehydroquinate synthase-like - alpha domain"/>
    <property type="match status" value="1"/>
</dbReference>
<dbReference type="InterPro" id="IPR018211">
    <property type="entry name" value="ADH_Fe_CS"/>
</dbReference>
<dbReference type="InterPro" id="IPR044731">
    <property type="entry name" value="BDH-like"/>
</dbReference>
<dbReference type="CDD" id="cd08187">
    <property type="entry name" value="BDH"/>
    <property type="match status" value="1"/>
</dbReference>
<evidence type="ECO:0000259" key="3">
    <source>
        <dbReference type="Pfam" id="PF25137"/>
    </source>
</evidence>
<keyword evidence="7" id="KW-1185">Reference proteome</keyword>
<evidence type="ECO:0000313" key="7">
    <source>
        <dbReference type="Proteomes" id="UP000480929"/>
    </source>
</evidence>
<evidence type="ECO:0000256" key="1">
    <source>
        <dbReference type="ARBA" id="ARBA00023002"/>
    </source>
</evidence>
<organism evidence="4 6">
    <name type="scientific">Holdemania massiliensis</name>
    <dbReference type="NCBI Taxonomy" id="1468449"/>
    <lineage>
        <taxon>Bacteria</taxon>
        <taxon>Bacillati</taxon>
        <taxon>Bacillota</taxon>
        <taxon>Erysipelotrichia</taxon>
        <taxon>Erysipelotrichales</taxon>
        <taxon>Erysipelotrichaceae</taxon>
        <taxon>Holdemania</taxon>
    </lineage>
</organism>
<feature type="domain" description="Fe-containing alcohol dehydrogenase-like C-terminal" evidence="3">
    <location>
        <begin position="188"/>
        <end position="386"/>
    </location>
</feature>
<dbReference type="RefSeq" id="WP_279194057.1">
    <property type="nucleotide sequence ID" value="NZ_CALJPI010000062.1"/>
</dbReference>
<dbReference type="PANTHER" id="PTHR43633">
    <property type="entry name" value="ALCOHOL DEHYDROGENASE YQHD"/>
    <property type="match status" value="1"/>
</dbReference>
<dbReference type="Pfam" id="PF00465">
    <property type="entry name" value="Fe-ADH"/>
    <property type="match status" value="1"/>
</dbReference>
<reference evidence="6 7" key="1">
    <citation type="journal article" date="2019" name="Nat. Med.">
        <title>A library of human gut bacterial isolates paired with longitudinal multiomics data enables mechanistic microbiome research.</title>
        <authorList>
            <person name="Poyet M."/>
            <person name="Groussin M."/>
            <person name="Gibbons S.M."/>
            <person name="Avila-Pacheco J."/>
            <person name="Jiang X."/>
            <person name="Kearney S.M."/>
            <person name="Perrotta A.R."/>
            <person name="Berdy B."/>
            <person name="Zhao S."/>
            <person name="Lieberman T.D."/>
            <person name="Swanson P.K."/>
            <person name="Smith M."/>
            <person name="Roesemann S."/>
            <person name="Alexander J.E."/>
            <person name="Rich S.A."/>
            <person name="Livny J."/>
            <person name="Vlamakis H."/>
            <person name="Clish C."/>
            <person name="Bullock K."/>
            <person name="Deik A."/>
            <person name="Scott J."/>
            <person name="Pierce K.A."/>
            <person name="Xavier R.J."/>
            <person name="Alm E.J."/>
        </authorList>
    </citation>
    <scope>NUCLEOTIDE SEQUENCE [LARGE SCALE GENOMIC DNA]</scope>
    <source>
        <strain evidence="4 6">BIOML-A4</strain>
        <strain evidence="5 7">BIOML-A5</strain>
    </source>
</reference>
<dbReference type="GO" id="GO:0046872">
    <property type="term" value="F:metal ion binding"/>
    <property type="evidence" value="ECO:0007669"/>
    <property type="project" value="InterPro"/>
</dbReference>
<dbReference type="GO" id="GO:0008106">
    <property type="term" value="F:alcohol dehydrogenase (NADP+) activity"/>
    <property type="evidence" value="ECO:0007669"/>
    <property type="project" value="TreeGrafter"/>
</dbReference>
<dbReference type="PROSITE" id="PS00060">
    <property type="entry name" value="ADH_IRON_2"/>
    <property type="match status" value="1"/>
</dbReference>
<dbReference type="Proteomes" id="UP000480929">
    <property type="component" value="Unassembled WGS sequence"/>
</dbReference>
<name>A0A6N7SBN8_9FIRM</name>
<dbReference type="EMBL" id="WKPJ01000041">
    <property type="protein sequence ID" value="MSA91020.1"/>
    <property type="molecule type" value="Genomic_DNA"/>
</dbReference>
<sequence length="387" mass="42687">MNNFIYDIPTKVYFGEGQIAHLPELIRTCGKRVLLVYGGGSIKKSGLYDTIIGLLKENGIESQELSGVQSNPKIESVRQGIQIVREHQLDCVLAVGGGSTLDCSKAICAGVKYDGDPWELVLDRTKVKACLPLITILTMAATGSEMDNIAVISNPETQDKKGFSSYGMFPKFSILDPTYTYSVPALQTAAGTADIMSHIMESYFDQVRDASVQDGISEALLKTCIESAPVALKKPNDYQARANLMWAASLAINGLNSLGKNRAWTCHPLEHVLSAYYDITHGVGLAILTPRWMKHVLNEQTVDVFARFALHVWNVDPQLDCWAAAEEGIARLYEFFVSMGLPMTLREVGIDESRLEEMAEKAAESDFSRSFQPLTCEDILEIYRASL</sequence>
<dbReference type="InterPro" id="IPR056798">
    <property type="entry name" value="ADH_Fe_C"/>
</dbReference>
<protein>
    <submittedName>
        <fullName evidence="4">Iron-containing alcohol dehydrogenase</fullName>
    </submittedName>
</protein>
<evidence type="ECO:0000259" key="2">
    <source>
        <dbReference type="Pfam" id="PF00465"/>
    </source>
</evidence>
<dbReference type="Gene3D" id="3.40.50.1970">
    <property type="match status" value="1"/>
</dbReference>
<feature type="domain" description="Alcohol dehydrogenase iron-type/glycerol dehydrogenase GldA" evidence="2">
    <location>
        <begin position="9"/>
        <end position="177"/>
    </location>
</feature>
<dbReference type="GO" id="GO:1990002">
    <property type="term" value="F:methylglyoxal reductase (NADPH) (acetol producing) activity"/>
    <property type="evidence" value="ECO:0007669"/>
    <property type="project" value="TreeGrafter"/>
</dbReference>
<dbReference type="PROSITE" id="PS00913">
    <property type="entry name" value="ADH_IRON_1"/>
    <property type="match status" value="1"/>
</dbReference>
<dbReference type="SUPFAM" id="SSF56796">
    <property type="entry name" value="Dehydroquinate synthase-like"/>
    <property type="match status" value="1"/>
</dbReference>
<dbReference type="AlphaFoldDB" id="A0A6N7SBN8"/>
<evidence type="ECO:0000313" key="6">
    <source>
        <dbReference type="Proteomes" id="UP000433575"/>
    </source>
</evidence>
<dbReference type="PANTHER" id="PTHR43633:SF1">
    <property type="entry name" value="ALCOHOL DEHYDROGENASE YQHD"/>
    <property type="match status" value="1"/>
</dbReference>
<proteinExistence type="predicted"/>
<dbReference type="InterPro" id="IPR001670">
    <property type="entry name" value="ADH_Fe/GldA"/>
</dbReference>
<keyword evidence="1" id="KW-0560">Oxidoreductase</keyword>
<dbReference type="GO" id="GO:1990362">
    <property type="term" value="F:butanol dehydrogenase (NAD+) activity"/>
    <property type="evidence" value="ECO:0007669"/>
    <property type="project" value="InterPro"/>
</dbReference>
<evidence type="ECO:0000313" key="5">
    <source>
        <dbReference type="EMBL" id="MSC34791.1"/>
    </source>
</evidence>
<dbReference type="GO" id="GO:0005829">
    <property type="term" value="C:cytosol"/>
    <property type="evidence" value="ECO:0007669"/>
    <property type="project" value="TreeGrafter"/>
</dbReference>